<keyword evidence="2" id="KW-0560">Oxidoreductase</keyword>
<dbReference type="GO" id="GO:0016491">
    <property type="term" value="F:oxidoreductase activity"/>
    <property type="evidence" value="ECO:0007669"/>
    <property type="project" value="UniProtKB-KW"/>
</dbReference>
<dbReference type="Pfam" id="PF00106">
    <property type="entry name" value="adh_short"/>
    <property type="match status" value="1"/>
</dbReference>
<reference evidence="3" key="1">
    <citation type="submission" date="2019-10" db="EMBL/GenBank/DDBJ databases">
        <authorList>
            <person name="Nor Muhammad N."/>
        </authorList>
    </citation>
    <scope>NUCLEOTIDE SEQUENCE</scope>
</reference>
<proteinExistence type="inferred from homology"/>
<evidence type="ECO:0000256" key="2">
    <source>
        <dbReference type="ARBA" id="ARBA00023002"/>
    </source>
</evidence>
<evidence type="ECO:0000313" key="3">
    <source>
        <dbReference type="EMBL" id="VWO98273.1"/>
    </source>
</evidence>
<dbReference type="EMBL" id="LR726846">
    <property type="protein sequence ID" value="VWO98273.1"/>
    <property type="molecule type" value="Genomic_DNA"/>
</dbReference>
<accession>A0A5K1JZ70</accession>
<name>A0A5K1JZ70_9APHY</name>
<sequence>MFDVNYWGAVHVSQEAVGFFREENSPQGGRLIQNSAGVGLVTLPTLGFYASTKHTLEGFTETLHKELNPAWNIEVSFVLFGGFVTEFATGSFQMIPQHSAYADNTNAAAVFRRMFSGSTVESQKKLGFGDPAKGIQKVYELSKLENPPLRLLLGKDINQYVKEYIAQLTKEVDEYEAWSDNLGYVDN</sequence>
<organism evidence="3">
    <name type="scientific">Ganoderma boninense</name>
    <dbReference type="NCBI Taxonomy" id="34458"/>
    <lineage>
        <taxon>Eukaryota</taxon>
        <taxon>Fungi</taxon>
        <taxon>Dikarya</taxon>
        <taxon>Basidiomycota</taxon>
        <taxon>Agaricomycotina</taxon>
        <taxon>Agaricomycetes</taxon>
        <taxon>Polyporales</taxon>
        <taxon>Polyporaceae</taxon>
        <taxon>Ganoderma</taxon>
    </lineage>
</organism>
<dbReference type="InterPro" id="IPR036291">
    <property type="entry name" value="NAD(P)-bd_dom_sf"/>
</dbReference>
<dbReference type="Gene3D" id="3.40.50.720">
    <property type="entry name" value="NAD(P)-binding Rossmann-like Domain"/>
    <property type="match status" value="1"/>
</dbReference>
<dbReference type="AlphaFoldDB" id="A0A5K1JZ70"/>
<gene>
    <name evidence="3" type="primary">I1RXS2</name>
</gene>
<evidence type="ECO:0000256" key="1">
    <source>
        <dbReference type="ARBA" id="ARBA00006484"/>
    </source>
</evidence>
<dbReference type="InterPro" id="IPR051911">
    <property type="entry name" value="SDR_oxidoreductase"/>
</dbReference>
<dbReference type="PANTHER" id="PTHR43976">
    <property type="entry name" value="SHORT CHAIN DEHYDROGENASE"/>
    <property type="match status" value="1"/>
</dbReference>
<dbReference type="PANTHER" id="PTHR43976:SF16">
    <property type="entry name" value="SHORT-CHAIN DEHYDROGENASE_REDUCTASE FAMILY PROTEIN"/>
    <property type="match status" value="1"/>
</dbReference>
<comment type="similarity">
    <text evidence="1">Belongs to the short-chain dehydrogenases/reductases (SDR) family.</text>
</comment>
<dbReference type="SUPFAM" id="SSF51735">
    <property type="entry name" value="NAD(P)-binding Rossmann-fold domains"/>
    <property type="match status" value="1"/>
</dbReference>
<protein>
    <submittedName>
        <fullName evidence="3">Zn(2)-C6 fungal-type domain-containing protein</fullName>
    </submittedName>
</protein>
<dbReference type="InterPro" id="IPR002347">
    <property type="entry name" value="SDR_fam"/>
</dbReference>